<evidence type="ECO:0000313" key="2">
    <source>
        <dbReference type="Proteomes" id="UP001216558"/>
    </source>
</evidence>
<sequence length="216" mass="23301">MTALLARLAHSANHPSVLEAIASEDCNLAIWQRAPFADFDPLMTDMARDLRFESGLADLPDALQQGLAENGFGGAALHPVLARDAALLAGLFCKALDLARFELRLEVVRTDSCRKFHADYVTARLITTYVGQGTDWLDDSDAALVAAGEQPRRINRLNPFDVGLFKGKLATDRPAIHRSPPIAGTGAARLLMVLNPVQKPFVDSADSPISRSALVS</sequence>
<proteinExistence type="predicted"/>
<comment type="caution">
    <text evidence="1">The sequence shown here is derived from an EMBL/GenBank/DDBJ whole genome shotgun (WGS) entry which is preliminary data.</text>
</comment>
<evidence type="ECO:0000313" key="1">
    <source>
        <dbReference type="EMBL" id="MDC8754014.1"/>
    </source>
</evidence>
<gene>
    <name evidence="1" type="ORF">OIK40_05075</name>
</gene>
<organism evidence="1 2">
    <name type="scientific">Erythrobacter fulvus</name>
    <dbReference type="NCBI Taxonomy" id="2987523"/>
    <lineage>
        <taxon>Bacteria</taxon>
        <taxon>Pseudomonadati</taxon>
        <taxon>Pseudomonadota</taxon>
        <taxon>Alphaproteobacteria</taxon>
        <taxon>Sphingomonadales</taxon>
        <taxon>Erythrobacteraceae</taxon>
        <taxon>Erythrobacter/Porphyrobacter group</taxon>
        <taxon>Erythrobacter</taxon>
    </lineage>
</organism>
<protein>
    <submittedName>
        <fullName evidence="1">DUF1826 domain-containing protein</fullName>
    </submittedName>
</protein>
<reference evidence="1 2" key="1">
    <citation type="submission" date="2022-10" db="EMBL/GenBank/DDBJ databases">
        <title>Erythrobacter sp. sf7 Genome sequencing.</title>
        <authorList>
            <person name="Park S."/>
        </authorList>
    </citation>
    <scope>NUCLEOTIDE SEQUENCE [LARGE SCALE GENOMIC DNA]</scope>
    <source>
        <strain evidence="2">sf7</strain>
    </source>
</reference>
<accession>A0ABT5JMZ1</accession>
<keyword evidence="2" id="KW-1185">Reference proteome</keyword>
<dbReference type="Proteomes" id="UP001216558">
    <property type="component" value="Unassembled WGS sequence"/>
</dbReference>
<dbReference type="Pfam" id="PF08856">
    <property type="entry name" value="DUF1826"/>
    <property type="match status" value="1"/>
</dbReference>
<dbReference type="EMBL" id="JAQQXQ010000003">
    <property type="protein sequence ID" value="MDC8754014.1"/>
    <property type="molecule type" value="Genomic_DNA"/>
</dbReference>
<dbReference type="RefSeq" id="WP_273676748.1">
    <property type="nucleotide sequence ID" value="NZ_JAQQXQ010000003.1"/>
</dbReference>
<dbReference type="InterPro" id="IPR014955">
    <property type="entry name" value="DUF1826"/>
</dbReference>
<name>A0ABT5JMZ1_9SPHN</name>